<gene>
    <name evidence="2" type="ORF">GMBLW1_46340</name>
</gene>
<protein>
    <recommendedName>
        <fullName evidence="4">Response regulatory domain-containing protein</fullName>
    </recommendedName>
</protein>
<dbReference type="InParanoid" id="A0A6C2YU43"/>
<dbReference type="EMBL" id="LR593887">
    <property type="protein sequence ID" value="VTS06479.1"/>
    <property type="molecule type" value="Genomic_DNA"/>
</dbReference>
<feature type="region of interest" description="Disordered" evidence="1">
    <location>
        <begin position="89"/>
        <end position="112"/>
    </location>
</feature>
<evidence type="ECO:0008006" key="4">
    <source>
        <dbReference type="Google" id="ProtNLM"/>
    </source>
</evidence>
<name>A0A6C2YU43_9BACT</name>
<proteinExistence type="predicted"/>
<dbReference type="KEGG" id="tim:GMBLW1_46340"/>
<dbReference type="Gene3D" id="3.40.50.2300">
    <property type="match status" value="1"/>
</dbReference>
<evidence type="ECO:0000313" key="3">
    <source>
        <dbReference type="Proteomes" id="UP000464378"/>
    </source>
</evidence>
<evidence type="ECO:0000256" key="1">
    <source>
        <dbReference type="SAM" id="MobiDB-lite"/>
    </source>
</evidence>
<organism evidence="2">
    <name type="scientific">Tuwongella immobilis</name>
    <dbReference type="NCBI Taxonomy" id="692036"/>
    <lineage>
        <taxon>Bacteria</taxon>
        <taxon>Pseudomonadati</taxon>
        <taxon>Planctomycetota</taxon>
        <taxon>Planctomycetia</taxon>
        <taxon>Gemmatales</taxon>
        <taxon>Gemmataceae</taxon>
        <taxon>Tuwongella</taxon>
    </lineage>
</organism>
<dbReference type="RefSeq" id="WP_232056291.1">
    <property type="nucleotide sequence ID" value="NZ_LR593887.1"/>
</dbReference>
<dbReference type="InterPro" id="IPR011006">
    <property type="entry name" value="CheY-like_superfamily"/>
</dbReference>
<keyword evidence="3" id="KW-1185">Reference proteome</keyword>
<reference evidence="2" key="1">
    <citation type="submission" date="2019-04" db="EMBL/GenBank/DDBJ databases">
        <authorList>
            <consortium name="Science for Life Laboratories"/>
        </authorList>
    </citation>
    <scope>NUCLEOTIDE SEQUENCE</scope>
    <source>
        <strain evidence="2">MBLW1</strain>
    </source>
</reference>
<dbReference type="Proteomes" id="UP000464378">
    <property type="component" value="Chromosome"/>
</dbReference>
<dbReference type="SUPFAM" id="SSF52172">
    <property type="entry name" value="CheY-like"/>
    <property type="match status" value="1"/>
</dbReference>
<dbReference type="AlphaFoldDB" id="A0A6C2YU43"/>
<dbReference type="EMBL" id="LR586016">
    <property type="protein sequence ID" value="VIP04559.1"/>
    <property type="molecule type" value="Genomic_DNA"/>
</dbReference>
<sequence length="138" mass="15434">MRRWNVVGAVIVASHDVREQQRWQAVLSQPGLQITVVANGLECLAAMRQHPYALMIVERDLPWGGAESVLDCLRLESRDIPEAVLVLKPRPESESAPPPQSAPASAPEFGPLPSSLWSDLERTRLRSIVTSRLRHWNL</sequence>
<accession>A0A6C2YU43</accession>
<evidence type="ECO:0000313" key="2">
    <source>
        <dbReference type="EMBL" id="VIP04559.1"/>
    </source>
</evidence>